<organism evidence="2 3">
    <name type="scientific">Trifolium medium</name>
    <dbReference type="NCBI Taxonomy" id="97028"/>
    <lineage>
        <taxon>Eukaryota</taxon>
        <taxon>Viridiplantae</taxon>
        <taxon>Streptophyta</taxon>
        <taxon>Embryophyta</taxon>
        <taxon>Tracheophyta</taxon>
        <taxon>Spermatophyta</taxon>
        <taxon>Magnoliopsida</taxon>
        <taxon>eudicotyledons</taxon>
        <taxon>Gunneridae</taxon>
        <taxon>Pentapetalae</taxon>
        <taxon>rosids</taxon>
        <taxon>fabids</taxon>
        <taxon>Fabales</taxon>
        <taxon>Fabaceae</taxon>
        <taxon>Papilionoideae</taxon>
        <taxon>50 kb inversion clade</taxon>
        <taxon>NPAAA clade</taxon>
        <taxon>Hologalegina</taxon>
        <taxon>IRL clade</taxon>
        <taxon>Trifolieae</taxon>
        <taxon>Trifolium</taxon>
    </lineage>
</organism>
<dbReference type="Proteomes" id="UP000265520">
    <property type="component" value="Unassembled WGS sequence"/>
</dbReference>
<keyword evidence="3" id="KW-1185">Reference proteome</keyword>
<protein>
    <submittedName>
        <fullName evidence="2">FHA domain plant protein</fullName>
    </submittedName>
</protein>
<sequence>MGISESSIGNFDAVNEKAEGPRNGRVTRNTKNKGVLIEENSSLVDGVENVVKKKTKGGAKGK</sequence>
<evidence type="ECO:0000313" key="2">
    <source>
        <dbReference type="EMBL" id="MCI82256.1"/>
    </source>
</evidence>
<accession>A0A392V1X3</accession>
<reference evidence="2 3" key="1">
    <citation type="journal article" date="2018" name="Front. Plant Sci.">
        <title>Red Clover (Trifolium pratense) and Zigzag Clover (T. medium) - A Picture of Genomic Similarities and Differences.</title>
        <authorList>
            <person name="Dluhosova J."/>
            <person name="Istvanek J."/>
            <person name="Nedelnik J."/>
            <person name="Repkova J."/>
        </authorList>
    </citation>
    <scope>NUCLEOTIDE SEQUENCE [LARGE SCALE GENOMIC DNA]</scope>
    <source>
        <strain evidence="3">cv. 10/8</strain>
        <tissue evidence="2">Leaf</tissue>
    </source>
</reference>
<evidence type="ECO:0000256" key="1">
    <source>
        <dbReference type="SAM" id="MobiDB-lite"/>
    </source>
</evidence>
<name>A0A392V1X3_9FABA</name>
<comment type="caution">
    <text evidence="2">The sequence shown here is derived from an EMBL/GenBank/DDBJ whole genome shotgun (WGS) entry which is preliminary data.</text>
</comment>
<proteinExistence type="predicted"/>
<dbReference type="AlphaFoldDB" id="A0A392V1X3"/>
<feature type="non-terminal residue" evidence="2">
    <location>
        <position position="62"/>
    </location>
</feature>
<feature type="region of interest" description="Disordered" evidence="1">
    <location>
        <begin position="1"/>
        <end position="33"/>
    </location>
</feature>
<dbReference type="EMBL" id="LXQA011039033">
    <property type="protein sequence ID" value="MCI82256.1"/>
    <property type="molecule type" value="Genomic_DNA"/>
</dbReference>
<evidence type="ECO:0000313" key="3">
    <source>
        <dbReference type="Proteomes" id="UP000265520"/>
    </source>
</evidence>